<feature type="domain" description="HTH cro/C1-type" evidence="1">
    <location>
        <begin position="16"/>
        <end position="53"/>
    </location>
</feature>
<dbReference type="CDD" id="cd00093">
    <property type="entry name" value="HTH_XRE"/>
    <property type="match status" value="1"/>
</dbReference>
<sequence length="84" mass="9441">MKTLRSPQHSMLNSELKRVRQEAGMTQTALADKLGVAQSYVAKVENAERRLDVIEFIYWLEAAGAFEDGQDILSRVRSATELNS</sequence>
<comment type="caution">
    <text evidence="2">The sequence shown here is derived from an EMBL/GenBank/DDBJ whole genome shotgun (WGS) entry which is preliminary data.</text>
</comment>
<dbReference type="Pfam" id="PF01381">
    <property type="entry name" value="HTH_3"/>
    <property type="match status" value="1"/>
</dbReference>
<accession>A0A543KBF4</accession>
<dbReference type="InterPro" id="IPR010982">
    <property type="entry name" value="Lambda_DNA-bd_dom_sf"/>
</dbReference>
<organism evidence="2 3">
    <name type="scientific">Roseinatronobacter monicus</name>
    <dbReference type="NCBI Taxonomy" id="393481"/>
    <lineage>
        <taxon>Bacteria</taxon>
        <taxon>Pseudomonadati</taxon>
        <taxon>Pseudomonadota</taxon>
        <taxon>Alphaproteobacteria</taxon>
        <taxon>Rhodobacterales</taxon>
        <taxon>Paracoccaceae</taxon>
        <taxon>Roseinatronobacter</taxon>
    </lineage>
</organism>
<dbReference type="GO" id="GO:0003677">
    <property type="term" value="F:DNA binding"/>
    <property type="evidence" value="ECO:0007669"/>
    <property type="project" value="InterPro"/>
</dbReference>
<gene>
    <name evidence="2" type="ORF">BD293_1024</name>
</gene>
<reference evidence="2 3" key="1">
    <citation type="submission" date="2019-06" db="EMBL/GenBank/DDBJ databases">
        <title>Genomic Encyclopedia of Archaeal and Bacterial Type Strains, Phase II (KMG-II): from individual species to whole genera.</title>
        <authorList>
            <person name="Goeker M."/>
        </authorList>
    </citation>
    <scope>NUCLEOTIDE SEQUENCE [LARGE SCALE GENOMIC DNA]</scope>
    <source>
        <strain evidence="2 3">DSM 18423</strain>
    </source>
</reference>
<proteinExistence type="predicted"/>
<evidence type="ECO:0000259" key="1">
    <source>
        <dbReference type="PROSITE" id="PS50943"/>
    </source>
</evidence>
<dbReference type="SUPFAM" id="SSF47413">
    <property type="entry name" value="lambda repressor-like DNA-binding domains"/>
    <property type="match status" value="1"/>
</dbReference>
<dbReference type="SMART" id="SM00530">
    <property type="entry name" value="HTH_XRE"/>
    <property type="match status" value="1"/>
</dbReference>
<evidence type="ECO:0000313" key="2">
    <source>
        <dbReference type="EMBL" id="TQM92418.1"/>
    </source>
</evidence>
<dbReference type="PROSITE" id="PS50943">
    <property type="entry name" value="HTH_CROC1"/>
    <property type="match status" value="1"/>
</dbReference>
<dbReference type="InterPro" id="IPR001387">
    <property type="entry name" value="Cro/C1-type_HTH"/>
</dbReference>
<dbReference type="AlphaFoldDB" id="A0A543KBF4"/>
<name>A0A543KBF4_9RHOB</name>
<dbReference type="Proteomes" id="UP000320582">
    <property type="component" value="Unassembled WGS sequence"/>
</dbReference>
<dbReference type="EMBL" id="VFPT01000001">
    <property type="protein sequence ID" value="TQM92418.1"/>
    <property type="molecule type" value="Genomic_DNA"/>
</dbReference>
<evidence type="ECO:0000313" key="3">
    <source>
        <dbReference type="Proteomes" id="UP000320582"/>
    </source>
</evidence>
<keyword evidence="3" id="KW-1185">Reference proteome</keyword>
<dbReference type="Gene3D" id="1.10.260.40">
    <property type="entry name" value="lambda repressor-like DNA-binding domains"/>
    <property type="match status" value="1"/>
</dbReference>
<protein>
    <submittedName>
        <fullName evidence="2">Xre family transcriptional regulator</fullName>
    </submittedName>
</protein>